<protein>
    <submittedName>
        <fullName evidence="3">Uncharacterized protein</fullName>
    </submittedName>
</protein>
<comment type="caution">
    <text evidence="3">The sequence shown here is derived from an EMBL/GenBank/DDBJ whole genome shotgun (WGS) entry which is preliminary data.</text>
</comment>
<dbReference type="PANTHER" id="PTHR31099:SF49">
    <property type="entry name" value="MYOSIN HEAVY CHAIN-LIKE PROTEIN"/>
    <property type="match status" value="1"/>
</dbReference>
<accession>A0A8S9FLY9</accession>
<evidence type="ECO:0000256" key="2">
    <source>
        <dbReference type="SAM" id="MobiDB-lite"/>
    </source>
</evidence>
<feature type="compositionally biased region" description="Basic and acidic residues" evidence="2">
    <location>
        <begin position="390"/>
        <end position="411"/>
    </location>
</feature>
<feature type="coiled-coil region" evidence="1">
    <location>
        <begin position="579"/>
        <end position="606"/>
    </location>
</feature>
<dbReference type="PANTHER" id="PTHR31099">
    <property type="entry name" value="OS06G0165300 PROTEIN"/>
    <property type="match status" value="1"/>
</dbReference>
<proteinExistence type="predicted"/>
<dbReference type="AlphaFoldDB" id="A0A8S9FLY9"/>
<name>A0A8S9FLY9_BRACR</name>
<dbReference type="EMBL" id="QGKY02002305">
    <property type="protein sequence ID" value="KAF2534161.1"/>
    <property type="molecule type" value="Genomic_DNA"/>
</dbReference>
<sequence length="697" mass="77446">MGCHARRLDLTCRPFPDRVVEIENVEIELPVDDETSENVRPGYCRAYASHFEAGGLSFPLPRFLLEVLAEIKMAFTQMAPNFFRYFLGCLVRAQEEGLEFGLGELRPLFAINRNNGFPGTVILSPRGGRGIIEGIPNKDDRWREKFFVFKINLASVGDFDFERIPREWSDDIVSRLRDLCGSFAISASCCTISATSATPSGARILATGSGPLRPMPLIVAHYGRRLIISSSSFPSRGAGGDQDGFYQMAPNFFRYFLGCLVRAQEEGLELGLGELRPLFAINRNNGFPGTVILSPRGGRGIIEGIPNKDDRWREKFFVFKINLASVGDFDFERIPREWSDDISSTRWLSFTPDQIRAACALPPGANRATHVALVAPVRPKRGRGTKRKKEKEGLLDRPDESYEAGSLERARKVQQGQVLRPRSHAQSPGLLARPVSVAIPSGGAREAPDTSASSAGDRALNDEIDSSSHQSRRRVLEEINSVTLGSPSPRISPPEVPILENPDSLPAIWCKVRVEGCELTSLEHMRERDAYVRMAVTNAKAMEASNDYDALMEGRLENFPSKEEIAGHLLTIQQLRGELGAAREAERQRELEIEQLKKKLVAAEAEKEYEGIFSVVKDKLEPKKKETAVEILLQEMRAPIEASTEYSEGGFKLEAELERLKDLEVSLDVDYGLASVSDPSLGRLDLPEISEDLVNQD</sequence>
<keyword evidence="1" id="KW-0175">Coiled coil</keyword>
<feature type="region of interest" description="Disordered" evidence="2">
    <location>
        <begin position="674"/>
        <end position="697"/>
    </location>
</feature>
<feature type="compositionally biased region" description="Basic residues" evidence="2">
    <location>
        <begin position="378"/>
        <end position="389"/>
    </location>
</feature>
<evidence type="ECO:0000256" key="1">
    <source>
        <dbReference type="SAM" id="Coils"/>
    </source>
</evidence>
<gene>
    <name evidence="3" type="ORF">F2Q70_00030939</name>
</gene>
<organism evidence="3">
    <name type="scientific">Brassica cretica</name>
    <name type="common">Mustard</name>
    <dbReference type="NCBI Taxonomy" id="69181"/>
    <lineage>
        <taxon>Eukaryota</taxon>
        <taxon>Viridiplantae</taxon>
        <taxon>Streptophyta</taxon>
        <taxon>Embryophyta</taxon>
        <taxon>Tracheophyta</taxon>
        <taxon>Spermatophyta</taxon>
        <taxon>Magnoliopsida</taxon>
        <taxon>eudicotyledons</taxon>
        <taxon>Gunneridae</taxon>
        <taxon>Pentapetalae</taxon>
        <taxon>rosids</taxon>
        <taxon>malvids</taxon>
        <taxon>Brassicales</taxon>
        <taxon>Brassicaceae</taxon>
        <taxon>Brassiceae</taxon>
        <taxon>Brassica</taxon>
    </lineage>
</organism>
<reference evidence="3" key="1">
    <citation type="submission" date="2019-12" db="EMBL/GenBank/DDBJ databases">
        <title>Genome sequencing and annotation of Brassica cretica.</title>
        <authorList>
            <person name="Studholme D.J."/>
            <person name="Sarris P.F."/>
        </authorList>
    </citation>
    <scope>NUCLEOTIDE SEQUENCE</scope>
    <source>
        <strain evidence="3">PFS-102/07</strain>
        <tissue evidence="3">Leaf</tissue>
    </source>
</reference>
<evidence type="ECO:0000313" key="3">
    <source>
        <dbReference type="EMBL" id="KAF2534161.1"/>
    </source>
</evidence>
<feature type="region of interest" description="Disordered" evidence="2">
    <location>
        <begin position="378"/>
        <end position="473"/>
    </location>
</feature>